<keyword evidence="4" id="KW-1185">Reference proteome</keyword>
<dbReference type="Proteomes" id="UP001628156">
    <property type="component" value="Unassembled WGS sequence"/>
</dbReference>
<accession>A0ABQ0DI17</accession>
<comment type="caution">
    <text evidence="3">The sequence shown here is derived from an EMBL/GenBank/DDBJ whole genome shotgun (WGS) entry which is preliminary data.</text>
</comment>
<feature type="region of interest" description="Disordered" evidence="2">
    <location>
        <begin position="344"/>
        <end position="367"/>
    </location>
</feature>
<feature type="region of interest" description="Disordered" evidence="2">
    <location>
        <begin position="275"/>
        <end position="294"/>
    </location>
</feature>
<evidence type="ECO:0000313" key="3">
    <source>
        <dbReference type="EMBL" id="GAB1222486.1"/>
    </source>
</evidence>
<reference evidence="3 4" key="1">
    <citation type="journal article" date="2019" name="PLoS Negl. Trop. Dis.">
        <title>Whole genome sequencing of Entamoeba nuttalli reveals mammalian host-related molecular signatures and a novel octapeptide-repeat surface protein.</title>
        <authorList>
            <person name="Tanaka M."/>
            <person name="Makiuchi T."/>
            <person name="Komiyama T."/>
            <person name="Shiina T."/>
            <person name="Osaki K."/>
            <person name="Tachibana H."/>
        </authorList>
    </citation>
    <scope>NUCLEOTIDE SEQUENCE [LARGE SCALE GENOMIC DNA]</scope>
    <source>
        <strain evidence="3 4">P19-061405</strain>
    </source>
</reference>
<proteinExistence type="predicted"/>
<feature type="compositionally biased region" description="Basic and acidic residues" evidence="2">
    <location>
        <begin position="356"/>
        <end position="367"/>
    </location>
</feature>
<evidence type="ECO:0000256" key="2">
    <source>
        <dbReference type="SAM" id="MobiDB-lite"/>
    </source>
</evidence>
<sequence>MSYWYRPNVLKRKWGSYGNIHNNQYYNNYDDYSFNNGMNTTYDPDNGEDEYFEEDDVDLHPDIYQSNTYFDPDNEPERVNKPELINEDFSKTEESIFDDPDYEEYNKEMNVNEDPLEENEEEEENELPLKTIVDPDNPNNFYTYDNNTIELLKDMKININNKKEIIKALQNIQDDIRQNNYENLKNAIKEEGVDNTIPVIEERGDDIIVQNIDYDEIQTTNNKENDISIILEEIKDKPMEEEIEIHKDEKEPDRNIIPPRPPRENRNTIKQWIDKNRDNSKRKHHLEDTNEYQEKRDYERGIQLEELQQYLPIEEKEEREEAINETKIEIPQNETLIEKEEVQNNEIMNNSLTNEKMQEKREEKEERRIKKPVIVKKERKLKEVKKIDSKFNYKELFGDVKNRKHEVDELEKRYRLLAKDILLNYKPTQKQEENDSKNILPEQIEPLIEQEEEKLRVENIPKELTIQDQQKYWNNFKHNDENVDVNEDEEEIEQDIEEVEEPEIEYEYEYEF</sequence>
<keyword evidence="1" id="KW-0175">Coiled coil</keyword>
<feature type="coiled-coil region" evidence="1">
    <location>
        <begin position="393"/>
        <end position="420"/>
    </location>
</feature>
<evidence type="ECO:0000256" key="1">
    <source>
        <dbReference type="SAM" id="Coils"/>
    </source>
</evidence>
<feature type="compositionally biased region" description="Polar residues" evidence="2">
    <location>
        <begin position="344"/>
        <end position="354"/>
    </location>
</feature>
<gene>
    <name evidence="3" type="ORF">ENUP19_0112G0034</name>
</gene>
<organism evidence="3 4">
    <name type="scientific">Entamoeba nuttalli</name>
    <dbReference type="NCBI Taxonomy" id="412467"/>
    <lineage>
        <taxon>Eukaryota</taxon>
        <taxon>Amoebozoa</taxon>
        <taxon>Evosea</taxon>
        <taxon>Archamoebae</taxon>
        <taxon>Mastigamoebida</taxon>
        <taxon>Entamoebidae</taxon>
        <taxon>Entamoeba</taxon>
    </lineage>
</organism>
<protein>
    <recommendedName>
        <fullName evidence="5">Glutamic acid-rich protein</fullName>
    </recommendedName>
</protein>
<feature type="region of interest" description="Disordered" evidence="2">
    <location>
        <begin position="246"/>
        <end position="267"/>
    </location>
</feature>
<evidence type="ECO:0008006" key="5">
    <source>
        <dbReference type="Google" id="ProtNLM"/>
    </source>
</evidence>
<evidence type="ECO:0000313" key="4">
    <source>
        <dbReference type="Proteomes" id="UP001628156"/>
    </source>
</evidence>
<dbReference type="EMBL" id="BAAFRS010000112">
    <property type="protein sequence ID" value="GAB1222486.1"/>
    <property type="molecule type" value="Genomic_DNA"/>
</dbReference>
<name>A0ABQ0DI17_9EUKA</name>